<evidence type="ECO:0000259" key="8">
    <source>
        <dbReference type="Pfam" id="PF01694"/>
    </source>
</evidence>
<dbReference type="PANTHER" id="PTHR43731">
    <property type="entry name" value="RHOMBOID PROTEASE"/>
    <property type="match status" value="1"/>
</dbReference>
<gene>
    <name evidence="9" type="ORF">S12H4_49324</name>
</gene>
<evidence type="ECO:0000256" key="6">
    <source>
        <dbReference type="ARBA" id="ARBA00023136"/>
    </source>
</evidence>
<dbReference type="AlphaFoldDB" id="X1U141"/>
<comment type="similarity">
    <text evidence="2">Belongs to the peptidase S54 family.</text>
</comment>
<dbReference type="SUPFAM" id="SSF144091">
    <property type="entry name" value="Rhomboid-like"/>
    <property type="match status" value="1"/>
</dbReference>
<dbReference type="Pfam" id="PF01694">
    <property type="entry name" value="Rhomboid"/>
    <property type="match status" value="1"/>
</dbReference>
<evidence type="ECO:0000256" key="2">
    <source>
        <dbReference type="ARBA" id="ARBA00009045"/>
    </source>
</evidence>
<feature type="transmembrane region" description="Helical" evidence="7">
    <location>
        <begin position="76"/>
        <end position="97"/>
    </location>
</feature>
<evidence type="ECO:0000256" key="1">
    <source>
        <dbReference type="ARBA" id="ARBA00004141"/>
    </source>
</evidence>
<comment type="subcellular location">
    <subcellularLocation>
        <location evidence="1">Membrane</location>
        <topology evidence="1">Multi-pass membrane protein</topology>
    </subcellularLocation>
</comment>
<keyword evidence="3 7" id="KW-0812">Transmembrane</keyword>
<evidence type="ECO:0000256" key="4">
    <source>
        <dbReference type="ARBA" id="ARBA00022801"/>
    </source>
</evidence>
<dbReference type="InterPro" id="IPR050925">
    <property type="entry name" value="Rhomboid_protease_S54"/>
</dbReference>
<evidence type="ECO:0000256" key="5">
    <source>
        <dbReference type="ARBA" id="ARBA00022989"/>
    </source>
</evidence>
<evidence type="ECO:0000313" key="9">
    <source>
        <dbReference type="EMBL" id="GAJ11239.1"/>
    </source>
</evidence>
<dbReference type="PANTHER" id="PTHR43731:SF14">
    <property type="entry name" value="PRESENILIN-ASSOCIATED RHOMBOID-LIKE PROTEIN, MITOCHONDRIAL"/>
    <property type="match status" value="1"/>
</dbReference>
<dbReference type="GO" id="GO:0016020">
    <property type="term" value="C:membrane"/>
    <property type="evidence" value="ECO:0007669"/>
    <property type="project" value="UniProtKB-SubCell"/>
</dbReference>
<feature type="domain" description="Peptidase S54 rhomboid" evidence="8">
    <location>
        <begin position="1"/>
        <end position="101"/>
    </location>
</feature>
<keyword evidence="6 7" id="KW-0472">Membrane</keyword>
<dbReference type="InterPro" id="IPR022764">
    <property type="entry name" value="Peptidase_S54_rhomboid_dom"/>
</dbReference>
<feature type="non-terminal residue" evidence="9">
    <location>
        <position position="1"/>
    </location>
</feature>
<feature type="transmembrane region" description="Helical" evidence="7">
    <location>
        <begin position="47"/>
        <end position="69"/>
    </location>
</feature>
<organism evidence="9">
    <name type="scientific">marine sediment metagenome</name>
    <dbReference type="NCBI Taxonomy" id="412755"/>
    <lineage>
        <taxon>unclassified sequences</taxon>
        <taxon>metagenomes</taxon>
        <taxon>ecological metagenomes</taxon>
    </lineage>
</organism>
<dbReference type="Gene3D" id="1.20.1540.10">
    <property type="entry name" value="Rhomboid-like"/>
    <property type="match status" value="1"/>
</dbReference>
<reference evidence="9" key="1">
    <citation type="journal article" date="2014" name="Front. Microbiol.">
        <title>High frequency of phylogenetically diverse reductive dehalogenase-homologous genes in deep subseafloor sedimentary metagenomes.</title>
        <authorList>
            <person name="Kawai M."/>
            <person name="Futagami T."/>
            <person name="Toyoda A."/>
            <person name="Takaki Y."/>
            <person name="Nishi S."/>
            <person name="Hori S."/>
            <person name="Arai W."/>
            <person name="Tsubouchi T."/>
            <person name="Morono Y."/>
            <person name="Uchiyama I."/>
            <person name="Ito T."/>
            <person name="Fujiyama A."/>
            <person name="Inagaki F."/>
            <person name="Takami H."/>
        </authorList>
    </citation>
    <scope>NUCLEOTIDE SEQUENCE</scope>
    <source>
        <strain evidence="9">Expedition CK06-06</strain>
    </source>
</reference>
<comment type="caution">
    <text evidence="9">The sequence shown here is derived from an EMBL/GenBank/DDBJ whole genome shotgun (WGS) entry which is preliminary data.</text>
</comment>
<proteinExistence type="inferred from homology"/>
<keyword evidence="5 7" id="KW-1133">Transmembrane helix</keyword>
<accession>X1U141</accession>
<sequence length="102" mass="10716">ANMVGLFFIGLILEPVMGSGKFLLVYTVAGICASLTSVWWHENTVSVGASGAIFGMYGFFLATLLLKVFPPDFGKAFLASTLVFIGYNLAMGLTGGIDNAAL</sequence>
<dbReference type="GO" id="GO:0004252">
    <property type="term" value="F:serine-type endopeptidase activity"/>
    <property type="evidence" value="ECO:0007669"/>
    <property type="project" value="InterPro"/>
</dbReference>
<keyword evidence="4" id="KW-0378">Hydrolase</keyword>
<evidence type="ECO:0000256" key="3">
    <source>
        <dbReference type="ARBA" id="ARBA00022692"/>
    </source>
</evidence>
<name>X1U141_9ZZZZ</name>
<dbReference type="InterPro" id="IPR035952">
    <property type="entry name" value="Rhomboid-like_sf"/>
</dbReference>
<dbReference type="EMBL" id="BARW01030928">
    <property type="protein sequence ID" value="GAJ11239.1"/>
    <property type="molecule type" value="Genomic_DNA"/>
</dbReference>
<evidence type="ECO:0000256" key="7">
    <source>
        <dbReference type="SAM" id="Phobius"/>
    </source>
</evidence>
<protein>
    <recommendedName>
        <fullName evidence="8">Peptidase S54 rhomboid domain-containing protein</fullName>
    </recommendedName>
</protein>